<dbReference type="Gene3D" id="3.40.50.1820">
    <property type="entry name" value="alpha/beta hydrolase"/>
    <property type="match status" value="1"/>
</dbReference>
<evidence type="ECO:0000259" key="1">
    <source>
        <dbReference type="Pfam" id="PF01738"/>
    </source>
</evidence>
<dbReference type="InterPro" id="IPR029058">
    <property type="entry name" value="AB_hydrolase_fold"/>
</dbReference>
<evidence type="ECO:0000313" key="2">
    <source>
        <dbReference type="EMBL" id="GMA41168.1"/>
    </source>
</evidence>
<sequence>MLRITTDAGEAEAYLSRPDDQPHPGVLFFMDANGVRERTKEMADRIASWGYVVLLPNVFYREGSIEELAPTTDLRDPDNRAAFMKVASPRVQGYTPDLSNADVPFWFDTLGRYATTPIGTVGFCMGARLAIRAAAERPEEVAAVAGFHGANLVEDSENSPHRLVAGTRAAYLFGHADQDKLNPPESIEELDRCLESAGRDVTSAVYPDAPHGFTMSDTASYQEAGAERAFAELEALLARTLGNH</sequence>
<dbReference type="InterPro" id="IPR002925">
    <property type="entry name" value="Dienelactn_hydro"/>
</dbReference>
<comment type="caution">
    <text evidence="2">The sequence shown here is derived from an EMBL/GenBank/DDBJ whole genome shotgun (WGS) entry which is preliminary data.</text>
</comment>
<dbReference type="EMBL" id="BSUO01000001">
    <property type="protein sequence ID" value="GMA41168.1"/>
    <property type="molecule type" value="Genomic_DNA"/>
</dbReference>
<dbReference type="InterPro" id="IPR051049">
    <property type="entry name" value="Dienelactone_hydrolase-like"/>
</dbReference>
<dbReference type="PANTHER" id="PTHR46623">
    <property type="entry name" value="CARBOXYMETHYLENEBUTENOLIDASE-RELATED"/>
    <property type="match status" value="1"/>
</dbReference>
<evidence type="ECO:0000313" key="3">
    <source>
        <dbReference type="Proteomes" id="UP001157126"/>
    </source>
</evidence>
<dbReference type="SUPFAM" id="SSF53474">
    <property type="entry name" value="alpha/beta-Hydrolases"/>
    <property type="match status" value="1"/>
</dbReference>
<dbReference type="PANTHER" id="PTHR46623:SF10">
    <property type="entry name" value="CARBOXYMETHYLENEBUTENOLIDASE HOMOLOG"/>
    <property type="match status" value="1"/>
</dbReference>
<keyword evidence="3" id="KW-1185">Reference proteome</keyword>
<accession>A0ABQ6ITA1</accession>
<dbReference type="Pfam" id="PF01738">
    <property type="entry name" value="DLH"/>
    <property type="match status" value="1"/>
</dbReference>
<dbReference type="GO" id="GO:0016787">
    <property type="term" value="F:hydrolase activity"/>
    <property type="evidence" value="ECO:0007669"/>
    <property type="project" value="UniProtKB-KW"/>
</dbReference>
<dbReference type="Proteomes" id="UP001157126">
    <property type="component" value="Unassembled WGS sequence"/>
</dbReference>
<protein>
    <submittedName>
        <fullName evidence="2">Hydrolase</fullName>
    </submittedName>
</protein>
<proteinExistence type="predicted"/>
<name>A0ABQ6ITA1_9MICO</name>
<dbReference type="RefSeq" id="WP_284305931.1">
    <property type="nucleotide sequence ID" value="NZ_BSUO01000001.1"/>
</dbReference>
<feature type="domain" description="Dienelactone hydrolase" evidence="1">
    <location>
        <begin position="12"/>
        <end position="238"/>
    </location>
</feature>
<organism evidence="2 3">
    <name type="scientific">Mobilicoccus caccae</name>
    <dbReference type="NCBI Taxonomy" id="1859295"/>
    <lineage>
        <taxon>Bacteria</taxon>
        <taxon>Bacillati</taxon>
        <taxon>Actinomycetota</taxon>
        <taxon>Actinomycetes</taxon>
        <taxon>Micrococcales</taxon>
        <taxon>Dermatophilaceae</taxon>
        <taxon>Mobilicoccus</taxon>
    </lineage>
</organism>
<keyword evidence="2" id="KW-0378">Hydrolase</keyword>
<gene>
    <name evidence="2" type="ORF">GCM10025883_32130</name>
</gene>
<reference evidence="3" key="1">
    <citation type="journal article" date="2019" name="Int. J. Syst. Evol. Microbiol.">
        <title>The Global Catalogue of Microorganisms (GCM) 10K type strain sequencing project: providing services to taxonomists for standard genome sequencing and annotation.</title>
        <authorList>
            <consortium name="The Broad Institute Genomics Platform"/>
            <consortium name="The Broad Institute Genome Sequencing Center for Infectious Disease"/>
            <person name="Wu L."/>
            <person name="Ma J."/>
        </authorList>
    </citation>
    <scope>NUCLEOTIDE SEQUENCE [LARGE SCALE GENOMIC DNA]</scope>
    <source>
        <strain evidence="3">NBRC 113072</strain>
    </source>
</reference>